<evidence type="ECO:0000256" key="1">
    <source>
        <dbReference type="ARBA" id="ARBA00004782"/>
    </source>
</evidence>
<evidence type="ECO:0000256" key="6">
    <source>
        <dbReference type="ARBA" id="ARBA00022837"/>
    </source>
</evidence>
<keyword evidence="5 13" id="KW-0378">Hydrolase</keyword>
<comment type="catalytic activity">
    <reaction evidence="13">
        <text>4-fumarylacetoacetate + H2O = acetoacetate + fumarate + H(+)</text>
        <dbReference type="Rhea" id="RHEA:10244"/>
        <dbReference type="ChEBI" id="CHEBI:13705"/>
        <dbReference type="ChEBI" id="CHEBI:15377"/>
        <dbReference type="ChEBI" id="CHEBI:15378"/>
        <dbReference type="ChEBI" id="CHEBI:18034"/>
        <dbReference type="ChEBI" id="CHEBI:29806"/>
        <dbReference type="EC" id="3.7.1.2"/>
    </reaction>
</comment>
<dbReference type="GO" id="GO:1902000">
    <property type="term" value="P:homogentisate catabolic process"/>
    <property type="evidence" value="ECO:0007669"/>
    <property type="project" value="TreeGrafter"/>
</dbReference>
<evidence type="ECO:0000256" key="4">
    <source>
        <dbReference type="ARBA" id="ARBA00022723"/>
    </source>
</evidence>
<feature type="active site" description="Proton acceptor" evidence="10">
    <location>
        <position position="143"/>
    </location>
</feature>
<organism evidence="16 17">
    <name type="scientific">Niveomyces insectorum RCEF 264</name>
    <dbReference type="NCBI Taxonomy" id="1081102"/>
    <lineage>
        <taxon>Eukaryota</taxon>
        <taxon>Fungi</taxon>
        <taxon>Dikarya</taxon>
        <taxon>Ascomycota</taxon>
        <taxon>Pezizomycotina</taxon>
        <taxon>Sordariomycetes</taxon>
        <taxon>Hypocreomycetidae</taxon>
        <taxon>Hypocreales</taxon>
        <taxon>Cordycipitaceae</taxon>
        <taxon>Niveomyces</taxon>
    </lineage>
</organism>
<dbReference type="Pfam" id="PF01557">
    <property type="entry name" value="FAA_hydrolase"/>
    <property type="match status" value="1"/>
</dbReference>
<dbReference type="InterPro" id="IPR036663">
    <property type="entry name" value="Fumarylacetoacetase_C_sf"/>
</dbReference>
<dbReference type="EMBL" id="AZHD01000010">
    <property type="protein sequence ID" value="OAA59894.1"/>
    <property type="molecule type" value="Genomic_DNA"/>
</dbReference>
<name>A0A167SSS8_9HYPO</name>
<feature type="binding site" evidence="11">
    <location>
        <position position="138"/>
    </location>
    <ligand>
        <name>substrate</name>
    </ligand>
</feature>
<dbReference type="AlphaFoldDB" id="A0A167SSS8"/>
<dbReference type="InterPro" id="IPR005959">
    <property type="entry name" value="Fumarylacetoacetase"/>
</dbReference>
<evidence type="ECO:0000256" key="12">
    <source>
        <dbReference type="PIRSR" id="PIRSR605959-3"/>
    </source>
</evidence>
<comment type="pathway">
    <text evidence="1 13">Amino-acid degradation; L-phenylalanine degradation; acetoacetate and fumarate from L-phenylalanine: step 6/6.</text>
</comment>
<feature type="binding site" evidence="11">
    <location>
        <position position="248"/>
    </location>
    <ligand>
        <name>substrate</name>
    </ligand>
</feature>
<evidence type="ECO:0000256" key="3">
    <source>
        <dbReference type="ARBA" id="ARBA00012094"/>
    </source>
</evidence>
<feature type="domain" description="Fumarylacetoacetase-like C-terminal" evidence="14">
    <location>
        <begin position="135"/>
        <end position="280"/>
    </location>
</feature>
<dbReference type="GO" id="GO:0006559">
    <property type="term" value="P:L-phenylalanine catabolic process"/>
    <property type="evidence" value="ECO:0007669"/>
    <property type="project" value="UniProtKB-UniRule"/>
</dbReference>
<dbReference type="STRING" id="1081102.A0A167SSS8"/>
<evidence type="ECO:0000256" key="8">
    <source>
        <dbReference type="ARBA" id="ARBA00022878"/>
    </source>
</evidence>
<evidence type="ECO:0000256" key="13">
    <source>
        <dbReference type="RuleBase" id="RU366008"/>
    </source>
</evidence>
<feature type="binding site" evidence="11">
    <location>
        <position position="252"/>
    </location>
    <ligand>
        <name>substrate</name>
    </ligand>
</feature>
<feature type="binding site" evidence="12">
    <location>
        <position position="241"/>
    </location>
    <ligand>
        <name>Mg(2+)</name>
        <dbReference type="ChEBI" id="CHEBI:18420"/>
    </ligand>
</feature>
<keyword evidence="6 12" id="KW-0106">Calcium</keyword>
<feature type="binding site" evidence="12">
    <location>
        <position position="261"/>
    </location>
    <ligand>
        <name>Mg(2+)</name>
        <dbReference type="ChEBI" id="CHEBI:18420"/>
    </ligand>
</feature>
<keyword evidence="4 12" id="KW-0479">Metal-binding</keyword>
<feature type="binding site" evidence="12">
    <location>
        <position position="209"/>
    </location>
    <ligand>
        <name>Ca(2+)</name>
        <dbReference type="ChEBI" id="CHEBI:29108"/>
    </ligand>
</feature>
<keyword evidence="9 13" id="KW-0585">Phenylalanine catabolism</keyword>
<reference evidence="16 17" key="1">
    <citation type="journal article" date="2016" name="Genome Biol. Evol.">
        <title>Divergent and convergent evolution of fungal pathogenicity.</title>
        <authorList>
            <person name="Shang Y."/>
            <person name="Xiao G."/>
            <person name="Zheng P."/>
            <person name="Cen K."/>
            <person name="Zhan S."/>
            <person name="Wang C."/>
        </authorList>
    </citation>
    <scope>NUCLEOTIDE SEQUENCE [LARGE SCALE GENOMIC DNA]</scope>
    <source>
        <strain evidence="16 17">RCEF 264</strain>
    </source>
</reference>
<gene>
    <name evidence="16" type="ORF">SPI_06092</name>
</gene>
<dbReference type="SUPFAM" id="SSF63433">
    <property type="entry name" value="Fumarylacetoacetate hydrolase, FAH, N-terminal domain"/>
    <property type="match status" value="1"/>
</dbReference>
<feature type="binding site" evidence="12">
    <location>
        <position position="241"/>
    </location>
    <ligand>
        <name>Ca(2+)</name>
        <dbReference type="ChEBI" id="CHEBI:29108"/>
    </ligand>
</feature>
<dbReference type="OrthoDB" id="9971669at2759"/>
<comment type="caution">
    <text evidence="16">The sequence shown here is derived from an EMBL/GenBank/DDBJ whole genome shotgun (WGS) entry which is preliminary data.</text>
</comment>
<feature type="binding site" evidence="12">
    <location>
        <position position="265"/>
    </location>
    <ligand>
        <name>Mg(2+)</name>
        <dbReference type="ChEBI" id="CHEBI:18420"/>
    </ligand>
</feature>
<keyword evidence="7 12" id="KW-0460">Magnesium</keyword>
<evidence type="ECO:0000256" key="10">
    <source>
        <dbReference type="PIRSR" id="PIRSR605959-1"/>
    </source>
</evidence>
<dbReference type="NCBIfam" id="TIGR01266">
    <property type="entry name" value="fum_ac_acetase"/>
    <property type="match status" value="1"/>
</dbReference>
<evidence type="ECO:0000259" key="14">
    <source>
        <dbReference type="Pfam" id="PF01557"/>
    </source>
</evidence>
<dbReference type="InterPro" id="IPR015377">
    <property type="entry name" value="Fumarylacetoacetase_N"/>
</dbReference>
<dbReference type="UniPathway" id="UPA00139">
    <property type="reaction ID" value="UER00341"/>
</dbReference>
<dbReference type="InterPro" id="IPR036462">
    <property type="entry name" value="Fumarylacetoacetase_N_sf"/>
</dbReference>
<feature type="binding site" evidence="12">
    <location>
        <position position="136"/>
    </location>
    <ligand>
        <name>Ca(2+)</name>
        <dbReference type="ChEBI" id="CHEBI:29108"/>
    </ligand>
</feature>
<evidence type="ECO:0000313" key="16">
    <source>
        <dbReference type="EMBL" id="OAA59894.1"/>
    </source>
</evidence>
<proteinExistence type="inferred from homology"/>
<sequence>MDSWIDIRPDSDFSLANLPFGIVTTPADDQPHAAVAIGDYIVDLKVLATQEGFGVVFPPLLGHADIFSQSTLNAFAELGRSVHREVRTALQGLLRTDPVTAHPAFLRDNVELRAAAVLPQRSVKLHLPMAIGDYTDFYAGVHHAHTVGTLFRGADRALMPNYATVPVGYHGRASSVVVSGTPVRRPWGQLALDSTVVTAPSRRLDMELELGCFVARPNTLGTAVPVDAAANHIFGYVLLNDWSARDIQSYEYVPLGPFNGKNFCTTISPWVVLADALAPFRVPALPPSAPLQPYLREAEGATVFDLTLSVDLTTPEGDTTTISRTCWGRAPSAALEVQKNEAAS</sequence>
<evidence type="ECO:0000256" key="5">
    <source>
        <dbReference type="ARBA" id="ARBA00022801"/>
    </source>
</evidence>
<feature type="binding site" evidence="11">
    <location>
        <position position="152"/>
    </location>
    <ligand>
        <name>substrate</name>
    </ligand>
</feature>
<evidence type="ECO:0000313" key="17">
    <source>
        <dbReference type="Proteomes" id="UP000076874"/>
    </source>
</evidence>
<comment type="similarity">
    <text evidence="2 13">Belongs to the FAH family.</text>
</comment>
<dbReference type="GO" id="GO:0046872">
    <property type="term" value="F:metal ion binding"/>
    <property type="evidence" value="ECO:0007669"/>
    <property type="project" value="UniProtKB-UniRule"/>
</dbReference>
<dbReference type="EC" id="3.7.1.2" evidence="3 13"/>
<dbReference type="InterPro" id="IPR011234">
    <property type="entry name" value="Fumarylacetoacetase-like_C"/>
</dbReference>
<feature type="domain" description="Fumarylacetoacetase N-terminal" evidence="15">
    <location>
        <begin position="16"/>
        <end position="128"/>
    </location>
</feature>
<dbReference type="PANTHER" id="PTHR43069">
    <property type="entry name" value="FUMARYLACETOACETASE"/>
    <property type="match status" value="1"/>
</dbReference>
<evidence type="ECO:0000259" key="15">
    <source>
        <dbReference type="Pfam" id="PF09298"/>
    </source>
</evidence>
<keyword evidence="17" id="KW-1185">Reference proteome</keyword>
<dbReference type="Gene3D" id="2.30.30.230">
    <property type="entry name" value="Fumarylacetoacetase, N-terminal domain"/>
    <property type="match status" value="1"/>
</dbReference>
<dbReference type="Proteomes" id="UP000076874">
    <property type="component" value="Unassembled WGS sequence"/>
</dbReference>
<feature type="binding site" evidence="12">
    <location>
        <position position="207"/>
    </location>
    <ligand>
        <name>Ca(2+)</name>
        <dbReference type="ChEBI" id="CHEBI:29108"/>
    </ligand>
</feature>
<dbReference type="GO" id="GO:0004334">
    <property type="term" value="F:fumarylacetoacetase activity"/>
    <property type="evidence" value="ECO:0007669"/>
    <property type="project" value="UniProtKB-UniRule"/>
</dbReference>
<comment type="cofactor">
    <cofactor evidence="13">
        <name>Mg(2+)</name>
        <dbReference type="ChEBI" id="CHEBI:18420"/>
    </cofactor>
    <cofactor evidence="13">
        <name>Ca(2+)</name>
        <dbReference type="ChEBI" id="CHEBI:29108"/>
    </cofactor>
</comment>
<keyword evidence="8 13" id="KW-0828">Tyrosine catabolism</keyword>
<dbReference type="GO" id="GO:0006572">
    <property type="term" value="P:L-tyrosine catabolic process"/>
    <property type="evidence" value="ECO:0007669"/>
    <property type="project" value="UniProtKB-UniRule"/>
</dbReference>
<protein>
    <recommendedName>
        <fullName evidence="3 13">Fumarylacetoacetase</fullName>
        <ecNumber evidence="3 13">3.7.1.2</ecNumber>
    </recommendedName>
    <alternativeName>
        <fullName evidence="13">Fumarylacetoacetate hydrolase</fullName>
    </alternativeName>
</protein>
<dbReference type="Gene3D" id="3.90.850.10">
    <property type="entry name" value="Fumarylacetoacetase-like, C-terminal domain"/>
    <property type="match status" value="1"/>
</dbReference>
<dbReference type="Pfam" id="PF09298">
    <property type="entry name" value="FAA_hydrolase_N"/>
    <property type="match status" value="1"/>
</dbReference>
<evidence type="ECO:0000256" key="7">
    <source>
        <dbReference type="ARBA" id="ARBA00022842"/>
    </source>
</evidence>
<dbReference type="PANTHER" id="PTHR43069:SF2">
    <property type="entry name" value="FUMARYLACETOACETASE"/>
    <property type="match status" value="1"/>
</dbReference>
<dbReference type="SUPFAM" id="SSF56529">
    <property type="entry name" value="FAH"/>
    <property type="match status" value="1"/>
</dbReference>
<evidence type="ECO:0000256" key="9">
    <source>
        <dbReference type="ARBA" id="ARBA00023232"/>
    </source>
</evidence>
<evidence type="ECO:0000256" key="11">
    <source>
        <dbReference type="PIRSR" id="PIRSR605959-2"/>
    </source>
</evidence>
<evidence type="ECO:0000256" key="2">
    <source>
        <dbReference type="ARBA" id="ARBA00010211"/>
    </source>
</evidence>
<accession>A0A167SSS8</accession>